<name>A0AAV7ZU27_9EUKA</name>
<dbReference type="InterPro" id="IPR036291">
    <property type="entry name" value="NAD(P)-bd_dom_sf"/>
</dbReference>
<organism evidence="2 3">
    <name type="scientific">Anaeramoeba flamelloides</name>
    <dbReference type="NCBI Taxonomy" id="1746091"/>
    <lineage>
        <taxon>Eukaryota</taxon>
        <taxon>Metamonada</taxon>
        <taxon>Anaeramoebidae</taxon>
        <taxon>Anaeramoeba</taxon>
    </lineage>
</organism>
<reference evidence="2" key="1">
    <citation type="submission" date="2022-08" db="EMBL/GenBank/DDBJ databases">
        <title>Novel sulphate-reducing endosymbionts in the free-living metamonad Anaeramoeba.</title>
        <authorList>
            <person name="Jerlstrom-Hultqvist J."/>
            <person name="Cepicka I."/>
            <person name="Gallot-Lavallee L."/>
            <person name="Salas-Leiva D."/>
            <person name="Curtis B.A."/>
            <person name="Zahonova K."/>
            <person name="Pipaliya S."/>
            <person name="Dacks J."/>
            <person name="Roger A.J."/>
        </authorList>
    </citation>
    <scope>NUCLEOTIDE SEQUENCE</scope>
    <source>
        <strain evidence="2">Busselton2</strain>
    </source>
</reference>
<accession>A0AAV7ZU27</accession>
<dbReference type="Pfam" id="PF01370">
    <property type="entry name" value="Epimerase"/>
    <property type="match status" value="1"/>
</dbReference>
<evidence type="ECO:0000313" key="2">
    <source>
        <dbReference type="EMBL" id="KAJ3444127.1"/>
    </source>
</evidence>
<comment type="caution">
    <text evidence="2">The sequence shown here is derived from an EMBL/GenBank/DDBJ whole genome shotgun (WGS) entry which is preliminary data.</text>
</comment>
<dbReference type="GO" id="GO:0048270">
    <property type="term" value="F:methionine adenosyltransferase regulator activity"/>
    <property type="evidence" value="ECO:0007669"/>
    <property type="project" value="TreeGrafter"/>
</dbReference>
<dbReference type="SUPFAM" id="SSF51735">
    <property type="entry name" value="NAD(P)-binding Rossmann-fold domains"/>
    <property type="match status" value="1"/>
</dbReference>
<dbReference type="PANTHER" id="PTHR10491:SF4">
    <property type="entry name" value="METHIONINE ADENOSYLTRANSFERASE 2 SUBUNIT BETA"/>
    <property type="match status" value="1"/>
</dbReference>
<protein>
    <submittedName>
        <fullName evidence="2">Trifunctional udp-glucose 46-dehydratase/udp-4-keto-6-deoxy-d-glucose 35-epimerase/udp-4-keto-l-rhamnose-reductase rhm1-like</fullName>
    </submittedName>
</protein>
<proteinExistence type="predicted"/>
<dbReference type="Gene3D" id="3.40.50.720">
    <property type="entry name" value="NAD(P)-binding Rossmann-like Domain"/>
    <property type="match status" value="1"/>
</dbReference>
<dbReference type="EMBL" id="JANTQA010000023">
    <property type="protein sequence ID" value="KAJ3444127.1"/>
    <property type="molecule type" value="Genomic_DNA"/>
</dbReference>
<evidence type="ECO:0000259" key="1">
    <source>
        <dbReference type="Pfam" id="PF01370"/>
    </source>
</evidence>
<dbReference type="InterPro" id="IPR005913">
    <property type="entry name" value="dTDP_dehydrorham_reduct"/>
</dbReference>
<dbReference type="Proteomes" id="UP001146793">
    <property type="component" value="Unassembled WGS sequence"/>
</dbReference>
<sequence length="293" mass="33566">MTSVFLVFGSTGYIGKRIVSVLEKVGATYYCAKSRLENRNDIIQELEEYQPTNVINAAGVVGKPNVDWCEDHKQEVQFINVTCTLSLAHLCHTRGIHLTQLGTGCIYEYDDDHQPRSGKCFTELDKPNFDGSFYSKTKAIAEELLKTYLDNTLVLRIRMPITSDPEDKRSLVSKLINYEKVIDIPNSMTILQDMLPILVDMSKKKITGIFNFTNPGAFSHNQVLSLYKKYIDNDFTWKNFTVEEQDKILTARRSNNELNVNKLLGLYPKIPNVEESMISVFKQMKMNIELQKK</sequence>
<dbReference type="AlphaFoldDB" id="A0AAV7ZU27"/>
<dbReference type="PANTHER" id="PTHR10491">
    <property type="entry name" value="DTDP-4-DEHYDRORHAMNOSE REDUCTASE"/>
    <property type="match status" value="1"/>
</dbReference>
<dbReference type="GO" id="GO:0048269">
    <property type="term" value="C:methionine adenosyltransferase complex"/>
    <property type="evidence" value="ECO:0007669"/>
    <property type="project" value="TreeGrafter"/>
</dbReference>
<evidence type="ECO:0000313" key="3">
    <source>
        <dbReference type="Proteomes" id="UP001146793"/>
    </source>
</evidence>
<dbReference type="InterPro" id="IPR001509">
    <property type="entry name" value="Epimerase_deHydtase"/>
</dbReference>
<feature type="domain" description="NAD-dependent epimerase/dehydratase" evidence="1">
    <location>
        <begin position="6"/>
        <end position="150"/>
    </location>
</feature>
<gene>
    <name evidence="2" type="ORF">M0812_09977</name>
</gene>
<dbReference type="GO" id="GO:0006556">
    <property type="term" value="P:S-adenosylmethionine biosynthetic process"/>
    <property type="evidence" value="ECO:0007669"/>
    <property type="project" value="TreeGrafter"/>
</dbReference>